<gene>
    <name evidence="1" type="ORF">H7B67_06090</name>
</gene>
<sequence length="108" mass="11846">MESYDLASLRMTQNEKAWTILFDSAKLMVMDEYGTRSWFIDVEGIPDEELLSRFANTVDIDVAVEAVTIGGRSLQGSGYFHPNPKHKAAAVRGHGELAGYVPGAPRSS</sequence>
<dbReference type="Proteomes" id="UP000535838">
    <property type="component" value="Unassembled WGS sequence"/>
</dbReference>
<proteinExistence type="predicted"/>
<protein>
    <submittedName>
        <fullName evidence="1">Uncharacterized protein</fullName>
    </submittedName>
</protein>
<dbReference type="EMBL" id="JACJVQ010000005">
    <property type="protein sequence ID" value="MBB6633672.1"/>
    <property type="molecule type" value="Genomic_DNA"/>
</dbReference>
<keyword evidence="2" id="KW-1185">Reference proteome</keyword>
<dbReference type="AlphaFoldDB" id="A0A841SR40"/>
<reference evidence="1 2" key="1">
    <citation type="submission" date="2020-08" db="EMBL/GenBank/DDBJ databases">
        <title>Cohnella phylogeny.</title>
        <authorList>
            <person name="Dunlap C."/>
        </authorList>
    </citation>
    <scope>NUCLEOTIDE SEQUENCE [LARGE SCALE GENOMIC DNA]</scope>
    <source>
        <strain evidence="1 2">DSM 25241</strain>
    </source>
</reference>
<comment type="caution">
    <text evidence="1">The sequence shown here is derived from an EMBL/GenBank/DDBJ whole genome shotgun (WGS) entry which is preliminary data.</text>
</comment>
<accession>A0A841SR40</accession>
<name>A0A841SR40_9BACL</name>
<evidence type="ECO:0000313" key="1">
    <source>
        <dbReference type="EMBL" id="MBB6633672.1"/>
    </source>
</evidence>
<evidence type="ECO:0000313" key="2">
    <source>
        <dbReference type="Proteomes" id="UP000535838"/>
    </source>
</evidence>
<organism evidence="1 2">
    <name type="scientific">Cohnella thailandensis</name>
    <dbReference type="NCBI Taxonomy" id="557557"/>
    <lineage>
        <taxon>Bacteria</taxon>
        <taxon>Bacillati</taxon>
        <taxon>Bacillota</taxon>
        <taxon>Bacilli</taxon>
        <taxon>Bacillales</taxon>
        <taxon>Paenibacillaceae</taxon>
        <taxon>Cohnella</taxon>
    </lineage>
</organism>
<dbReference type="RefSeq" id="WP_185118899.1">
    <property type="nucleotide sequence ID" value="NZ_JACJVQ010000005.1"/>
</dbReference>